<dbReference type="RefSeq" id="WP_344861603.1">
    <property type="nucleotide sequence ID" value="NZ_BAAAUT010000031.1"/>
</dbReference>
<dbReference type="EMBL" id="BAAAUT010000031">
    <property type="protein sequence ID" value="GAA3144513.1"/>
    <property type="molecule type" value="Genomic_DNA"/>
</dbReference>
<accession>A0ABP6NDB5</accession>
<name>A0ABP6NDB5_9ACTN</name>
<evidence type="ECO:0000313" key="2">
    <source>
        <dbReference type="Proteomes" id="UP001500320"/>
    </source>
</evidence>
<dbReference type="Proteomes" id="UP001500320">
    <property type="component" value="Unassembled WGS sequence"/>
</dbReference>
<gene>
    <name evidence="1" type="ORF">GCM10010466_39520</name>
</gene>
<evidence type="ECO:0000313" key="1">
    <source>
        <dbReference type="EMBL" id="GAA3144513.1"/>
    </source>
</evidence>
<protein>
    <submittedName>
        <fullName evidence="1">Uncharacterized protein</fullName>
    </submittedName>
</protein>
<organism evidence="1 2">
    <name type="scientific">Planomonospora alba</name>
    <dbReference type="NCBI Taxonomy" id="161354"/>
    <lineage>
        <taxon>Bacteria</taxon>
        <taxon>Bacillati</taxon>
        <taxon>Actinomycetota</taxon>
        <taxon>Actinomycetes</taxon>
        <taxon>Streptosporangiales</taxon>
        <taxon>Streptosporangiaceae</taxon>
        <taxon>Planomonospora</taxon>
    </lineage>
</organism>
<comment type="caution">
    <text evidence="1">The sequence shown here is derived from an EMBL/GenBank/DDBJ whole genome shotgun (WGS) entry which is preliminary data.</text>
</comment>
<proteinExistence type="predicted"/>
<keyword evidence="2" id="KW-1185">Reference proteome</keyword>
<reference evidence="2" key="1">
    <citation type="journal article" date="2019" name="Int. J. Syst. Evol. Microbiol.">
        <title>The Global Catalogue of Microorganisms (GCM) 10K type strain sequencing project: providing services to taxonomists for standard genome sequencing and annotation.</title>
        <authorList>
            <consortium name="The Broad Institute Genomics Platform"/>
            <consortium name="The Broad Institute Genome Sequencing Center for Infectious Disease"/>
            <person name="Wu L."/>
            <person name="Ma J."/>
        </authorList>
    </citation>
    <scope>NUCLEOTIDE SEQUENCE [LARGE SCALE GENOMIC DNA]</scope>
    <source>
        <strain evidence="2">JCM 9373</strain>
    </source>
</reference>
<sequence length="211" mass="23121">MLIAHRRTASRCSLSPSGVLTTPTAAWTLVGHRRRPDGDLDVIVRRTPHGDRGGNRYFGYRLNAVDATWRQVGSFWTRPDRAAAAIECAPAFVEVGSPHLLSLLCLVTPRVSECSTGHGEPSPAGNARSLRGGWVSSAASRVLVVEEITAEHRRLDSDLYLHPRPTHALCERDAFGTLVKVWATNRNPRADLSRAGLALASEHGLTYRRTQ</sequence>